<evidence type="ECO:0000313" key="1">
    <source>
        <dbReference type="EMBL" id="GHO49998.1"/>
    </source>
</evidence>
<protein>
    <submittedName>
        <fullName evidence="1">Uncharacterized protein</fullName>
    </submittedName>
</protein>
<organism evidence="1 2">
    <name type="scientific">Ktedonospora formicarum</name>
    <dbReference type="NCBI Taxonomy" id="2778364"/>
    <lineage>
        <taxon>Bacteria</taxon>
        <taxon>Bacillati</taxon>
        <taxon>Chloroflexota</taxon>
        <taxon>Ktedonobacteria</taxon>
        <taxon>Ktedonobacterales</taxon>
        <taxon>Ktedonobacteraceae</taxon>
        <taxon>Ktedonospora</taxon>
    </lineage>
</organism>
<accession>A0A8J3ID00</accession>
<dbReference type="EMBL" id="BNJF01000007">
    <property type="protein sequence ID" value="GHO49998.1"/>
    <property type="molecule type" value="Genomic_DNA"/>
</dbReference>
<gene>
    <name evidence="1" type="ORF">KSX_81610</name>
</gene>
<name>A0A8J3ID00_9CHLR</name>
<sequence length="114" mass="13321">MRVEQKWTTCAGQKGDQVALRVYIAFESEVREGLGEVGAHLFLMSRSARDAYKRAKRLVELIRVHGASLSRCMYNNMALWSYAKTNPHTRARRRYHGKRALDFARRMHLYYATL</sequence>
<dbReference type="AlphaFoldDB" id="A0A8J3ID00"/>
<reference evidence="1" key="1">
    <citation type="submission" date="2020-10" db="EMBL/GenBank/DDBJ databases">
        <title>Taxonomic study of unclassified bacteria belonging to the class Ktedonobacteria.</title>
        <authorList>
            <person name="Yabe S."/>
            <person name="Wang C.M."/>
            <person name="Zheng Y."/>
            <person name="Sakai Y."/>
            <person name="Cavaletti L."/>
            <person name="Monciardini P."/>
            <person name="Donadio S."/>
        </authorList>
    </citation>
    <scope>NUCLEOTIDE SEQUENCE</scope>
    <source>
        <strain evidence="1">SOSP1-1</strain>
    </source>
</reference>
<comment type="caution">
    <text evidence="1">The sequence shown here is derived from an EMBL/GenBank/DDBJ whole genome shotgun (WGS) entry which is preliminary data.</text>
</comment>
<evidence type="ECO:0000313" key="2">
    <source>
        <dbReference type="Proteomes" id="UP000612362"/>
    </source>
</evidence>
<proteinExistence type="predicted"/>
<keyword evidence="2" id="KW-1185">Reference proteome</keyword>
<dbReference type="Proteomes" id="UP000612362">
    <property type="component" value="Unassembled WGS sequence"/>
</dbReference>